<keyword evidence="2" id="KW-1133">Transmembrane helix</keyword>
<feature type="region of interest" description="Disordered" evidence="1">
    <location>
        <begin position="299"/>
        <end position="343"/>
    </location>
</feature>
<name>A0A3L8DJ12_OOCBI</name>
<feature type="transmembrane region" description="Helical" evidence="2">
    <location>
        <begin position="101"/>
        <end position="122"/>
    </location>
</feature>
<dbReference type="AlphaFoldDB" id="A0A3L8DJ12"/>
<dbReference type="OrthoDB" id="10029527at2759"/>
<keyword evidence="2" id="KW-0472">Membrane</keyword>
<dbReference type="EMBL" id="QOIP01000007">
    <property type="protein sequence ID" value="RLU20306.1"/>
    <property type="molecule type" value="Genomic_DNA"/>
</dbReference>
<evidence type="ECO:0008006" key="5">
    <source>
        <dbReference type="Google" id="ProtNLM"/>
    </source>
</evidence>
<reference evidence="3 4" key="1">
    <citation type="journal article" date="2018" name="Genome Res.">
        <title>The genomic architecture and molecular evolution of ant odorant receptors.</title>
        <authorList>
            <person name="McKenzie S.K."/>
            <person name="Kronauer D.J.C."/>
        </authorList>
    </citation>
    <scope>NUCLEOTIDE SEQUENCE [LARGE SCALE GENOMIC DNA]</scope>
    <source>
        <strain evidence="3">Clonal line C1</strain>
    </source>
</reference>
<sequence>MEQLANAISRWVHPRDYDNDVAARRPLEPSSLGQEAESSHRPRDSIEENNDYECHSEFCRYCNALEKSLLWEGCYTVFINVYILLLFSVVVWAYNGLGMPQMPFGIITVYVIIQMMVVYKVINTLAPAEEHPKVCSRLHSVWKRLGQLRNERREIYQFLLCSVAIGLWLFGRISSSSSRNTIYWSIIFAPPVLRLPLRISEMITTYLRSHGDWRCDSDIEDEFLPVVTEANLQVLNRVGETGDRSPTPTLTSALWDDFNGPLNDEDLVEGLNIPSHEEGSTDGVELSELELSVSENDAEENDMKFQAGHFEKSSSSSSEEEILDSNKISAVSSDESNGDSDFEIIDKEEVAKIKI</sequence>
<protein>
    <recommendedName>
        <fullName evidence="5">Transmembrane protein</fullName>
    </recommendedName>
</protein>
<proteinExistence type="predicted"/>
<dbReference type="Proteomes" id="UP000279307">
    <property type="component" value="Chromosome 7"/>
</dbReference>
<keyword evidence="2" id="KW-0812">Transmembrane</keyword>
<accession>A0A3L8DJ12</accession>
<evidence type="ECO:0000256" key="2">
    <source>
        <dbReference type="SAM" id="Phobius"/>
    </source>
</evidence>
<gene>
    <name evidence="3" type="ORF">DMN91_006913</name>
</gene>
<evidence type="ECO:0000256" key="1">
    <source>
        <dbReference type="SAM" id="MobiDB-lite"/>
    </source>
</evidence>
<feature type="compositionally biased region" description="Polar residues" evidence="1">
    <location>
        <begin position="326"/>
        <end position="335"/>
    </location>
</feature>
<feature type="transmembrane region" description="Helical" evidence="2">
    <location>
        <begin position="155"/>
        <end position="175"/>
    </location>
</feature>
<evidence type="ECO:0000313" key="4">
    <source>
        <dbReference type="Proteomes" id="UP000279307"/>
    </source>
</evidence>
<comment type="caution">
    <text evidence="3">The sequence shown here is derived from an EMBL/GenBank/DDBJ whole genome shotgun (WGS) entry which is preliminary data.</text>
</comment>
<evidence type="ECO:0000313" key="3">
    <source>
        <dbReference type="EMBL" id="RLU20306.1"/>
    </source>
</evidence>
<organism evidence="3 4">
    <name type="scientific">Ooceraea biroi</name>
    <name type="common">Clonal raider ant</name>
    <name type="synonym">Cerapachys biroi</name>
    <dbReference type="NCBI Taxonomy" id="2015173"/>
    <lineage>
        <taxon>Eukaryota</taxon>
        <taxon>Metazoa</taxon>
        <taxon>Ecdysozoa</taxon>
        <taxon>Arthropoda</taxon>
        <taxon>Hexapoda</taxon>
        <taxon>Insecta</taxon>
        <taxon>Pterygota</taxon>
        <taxon>Neoptera</taxon>
        <taxon>Endopterygota</taxon>
        <taxon>Hymenoptera</taxon>
        <taxon>Apocrita</taxon>
        <taxon>Aculeata</taxon>
        <taxon>Formicoidea</taxon>
        <taxon>Formicidae</taxon>
        <taxon>Dorylinae</taxon>
        <taxon>Ooceraea</taxon>
    </lineage>
</organism>
<feature type="transmembrane region" description="Helical" evidence="2">
    <location>
        <begin position="75"/>
        <end position="95"/>
    </location>
</feature>